<accession>A0AAW2I4J3</accession>
<feature type="region of interest" description="Disordered" evidence="1">
    <location>
        <begin position="116"/>
        <end position="144"/>
    </location>
</feature>
<comment type="caution">
    <text evidence="3">The sequence shown here is derived from an EMBL/GenBank/DDBJ whole genome shotgun (WGS) entry which is preliminary data.</text>
</comment>
<gene>
    <name evidence="3" type="ORF">PYX00_004529</name>
</gene>
<protein>
    <recommendedName>
        <fullName evidence="4">Rhythmically expressed gene 5 protein</fullName>
    </recommendedName>
</protein>
<feature type="compositionally biased region" description="Polar residues" evidence="1">
    <location>
        <begin position="116"/>
        <end position="132"/>
    </location>
</feature>
<feature type="compositionally biased region" description="Basic and acidic residues" evidence="1">
    <location>
        <begin position="212"/>
        <end position="223"/>
    </location>
</feature>
<feature type="chain" id="PRO_5043912593" description="Rhythmically expressed gene 5 protein" evidence="2">
    <location>
        <begin position="26"/>
        <end position="253"/>
    </location>
</feature>
<dbReference type="AlphaFoldDB" id="A0AAW2I4J3"/>
<evidence type="ECO:0000256" key="1">
    <source>
        <dbReference type="SAM" id="MobiDB-lite"/>
    </source>
</evidence>
<proteinExistence type="predicted"/>
<name>A0AAW2I4J3_9NEOP</name>
<reference evidence="3" key="1">
    <citation type="journal article" date="2024" name="Gigascience">
        <title>Chromosome-level genome of the poultry shaft louse Menopon gallinae provides insight into the host-switching and adaptive evolution of parasitic lice.</title>
        <authorList>
            <person name="Xu Y."/>
            <person name="Ma L."/>
            <person name="Liu S."/>
            <person name="Liang Y."/>
            <person name="Liu Q."/>
            <person name="He Z."/>
            <person name="Tian L."/>
            <person name="Duan Y."/>
            <person name="Cai W."/>
            <person name="Li H."/>
            <person name="Song F."/>
        </authorList>
    </citation>
    <scope>NUCLEOTIDE SEQUENCE</scope>
    <source>
        <strain evidence="3">Cailab_2023a</strain>
    </source>
</reference>
<evidence type="ECO:0000256" key="2">
    <source>
        <dbReference type="SAM" id="SignalP"/>
    </source>
</evidence>
<feature type="signal peptide" evidence="2">
    <location>
        <begin position="1"/>
        <end position="25"/>
    </location>
</feature>
<sequence length="253" mass="28746">MRFHAKMWIFSVYVSLLCLVPSIHGSAIPMWEYLSRGEKMNHLFNLFVQQVEKHCSTRPEPDCSKLLLVYGLTNLAKMEDESLDDMDPYQRGANEIVWDSMMKGSSKHGHVQEYTTSKSVTSNAIQNTTPTPQEEDLSVSDPGSLEAASNVNIEATEPQSFLLGPMVVRVLPNGMPIPGEKNHLPKDEDIEEFAPSKFRRLTDNRPSPARRLGFDDGSRRSQDYHQQQKIASPYHSNSYETFRVRSPIYATRP</sequence>
<evidence type="ECO:0008006" key="4">
    <source>
        <dbReference type="Google" id="ProtNLM"/>
    </source>
</evidence>
<feature type="region of interest" description="Disordered" evidence="1">
    <location>
        <begin position="200"/>
        <end position="253"/>
    </location>
</feature>
<dbReference type="EMBL" id="JARGDH010000002">
    <property type="protein sequence ID" value="KAL0277154.1"/>
    <property type="molecule type" value="Genomic_DNA"/>
</dbReference>
<evidence type="ECO:0000313" key="3">
    <source>
        <dbReference type="EMBL" id="KAL0277154.1"/>
    </source>
</evidence>
<feature type="compositionally biased region" description="Polar residues" evidence="1">
    <location>
        <begin position="224"/>
        <end position="240"/>
    </location>
</feature>
<organism evidence="3">
    <name type="scientific">Menopon gallinae</name>
    <name type="common">poultry shaft louse</name>
    <dbReference type="NCBI Taxonomy" id="328185"/>
    <lineage>
        <taxon>Eukaryota</taxon>
        <taxon>Metazoa</taxon>
        <taxon>Ecdysozoa</taxon>
        <taxon>Arthropoda</taxon>
        <taxon>Hexapoda</taxon>
        <taxon>Insecta</taxon>
        <taxon>Pterygota</taxon>
        <taxon>Neoptera</taxon>
        <taxon>Paraneoptera</taxon>
        <taxon>Psocodea</taxon>
        <taxon>Troctomorpha</taxon>
        <taxon>Phthiraptera</taxon>
        <taxon>Amblycera</taxon>
        <taxon>Menoponidae</taxon>
        <taxon>Menopon</taxon>
    </lineage>
</organism>
<keyword evidence="2" id="KW-0732">Signal</keyword>